<gene>
    <name evidence="2" type="ORF">J0A66_22070</name>
</gene>
<feature type="domain" description="Peptidase M13 N-terminal" evidence="1">
    <location>
        <begin position="3"/>
        <end position="119"/>
    </location>
</feature>
<dbReference type="GO" id="GO:0006508">
    <property type="term" value="P:proteolysis"/>
    <property type="evidence" value="ECO:0007669"/>
    <property type="project" value="InterPro"/>
</dbReference>
<comment type="caution">
    <text evidence="2">The sequence shown here is derived from an EMBL/GenBank/DDBJ whole genome shotgun (WGS) entry which is preliminary data.</text>
</comment>
<name>A0A939DT90_9ALTE</name>
<reference evidence="2" key="1">
    <citation type="submission" date="2021-03" db="EMBL/GenBank/DDBJ databases">
        <title>novel species isolated from a fishpond in China.</title>
        <authorList>
            <person name="Lu H."/>
            <person name="Cai Z."/>
        </authorList>
    </citation>
    <scope>NUCLEOTIDE SEQUENCE</scope>
    <source>
        <strain evidence="2">JCM 30855</strain>
    </source>
</reference>
<proteinExistence type="predicted"/>
<evidence type="ECO:0000313" key="2">
    <source>
        <dbReference type="EMBL" id="MBN7827922.1"/>
    </source>
</evidence>
<dbReference type="EMBL" id="JAFKCV010000167">
    <property type="protein sequence ID" value="MBN7827922.1"/>
    <property type="molecule type" value="Genomic_DNA"/>
</dbReference>
<protein>
    <submittedName>
        <fullName evidence="2">M13 family peptidase</fullName>
    </submittedName>
</protein>
<organism evidence="2 3">
    <name type="scientific">Bowmanella dokdonensis</name>
    <dbReference type="NCBI Taxonomy" id="751969"/>
    <lineage>
        <taxon>Bacteria</taxon>
        <taxon>Pseudomonadati</taxon>
        <taxon>Pseudomonadota</taxon>
        <taxon>Gammaproteobacteria</taxon>
        <taxon>Alteromonadales</taxon>
        <taxon>Alteromonadaceae</taxon>
        <taxon>Bowmanella</taxon>
    </lineage>
</organism>
<dbReference type="SUPFAM" id="SSF55486">
    <property type="entry name" value="Metalloproteases ('zincins'), catalytic domain"/>
    <property type="match status" value="1"/>
</dbReference>
<dbReference type="InterPro" id="IPR008753">
    <property type="entry name" value="Peptidase_M13_N"/>
</dbReference>
<feature type="non-terminal residue" evidence="2">
    <location>
        <position position="1"/>
    </location>
</feature>
<dbReference type="AlphaFoldDB" id="A0A939DT90"/>
<evidence type="ECO:0000313" key="3">
    <source>
        <dbReference type="Proteomes" id="UP000664654"/>
    </source>
</evidence>
<evidence type="ECO:0000259" key="1">
    <source>
        <dbReference type="Pfam" id="PF05649"/>
    </source>
</evidence>
<dbReference type="Proteomes" id="UP000664654">
    <property type="component" value="Unassembled WGS sequence"/>
</dbReference>
<dbReference type="InterPro" id="IPR042089">
    <property type="entry name" value="Peptidase_M13_dom_2"/>
</dbReference>
<dbReference type="Gene3D" id="1.10.1380.10">
    <property type="entry name" value="Neutral endopeptidase , domain2"/>
    <property type="match status" value="1"/>
</dbReference>
<feature type="non-terminal residue" evidence="2">
    <location>
        <position position="121"/>
    </location>
</feature>
<sequence>KLIADFYHAYMDMDSINAKGLSPIQSTLNNIAAIDSVKSLTEVFGNAWLTGTRSPIYAGLWYNRLDPNQYQLSVGVGGLGLPDRDYYLEDTERFANIRQAYLAHIAQMLSFAKVDNAEQKA</sequence>
<keyword evidence="3" id="KW-1185">Reference proteome</keyword>
<dbReference type="Pfam" id="PF05649">
    <property type="entry name" value="Peptidase_M13_N"/>
    <property type="match status" value="1"/>
</dbReference>
<accession>A0A939DT90</accession>